<dbReference type="EMBL" id="CP010992">
    <property type="protein sequence ID" value="AMO19042.2"/>
    <property type="molecule type" value="Genomic_DNA"/>
</dbReference>
<reference evidence="1 2" key="2">
    <citation type="submission" date="2019-05" db="EMBL/GenBank/DDBJ databases">
        <authorList>
            <person name="Ravantti J.J."/>
        </authorList>
    </citation>
    <scope>NUCLEOTIDE SEQUENCE [LARGE SCALE GENOMIC DNA]</scope>
    <source>
        <strain evidence="1 2">B185</strain>
    </source>
</reference>
<dbReference type="Proteomes" id="UP000304840">
    <property type="component" value="Chromosome"/>
</dbReference>
<evidence type="ECO:0000313" key="2">
    <source>
        <dbReference type="Proteomes" id="UP000304840"/>
    </source>
</evidence>
<organism evidence="1 2">
    <name type="scientific">Flavobacterium columnare</name>
    <dbReference type="NCBI Taxonomy" id="996"/>
    <lineage>
        <taxon>Bacteria</taxon>
        <taxon>Pseudomonadati</taxon>
        <taxon>Bacteroidota</taxon>
        <taxon>Flavobacteriia</taxon>
        <taxon>Flavobacteriales</taxon>
        <taxon>Flavobacteriaceae</taxon>
        <taxon>Flavobacterium</taxon>
    </lineage>
</organism>
<proteinExistence type="predicted"/>
<evidence type="ECO:0000313" key="1">
    <source>
        <dbReference type="EMBL" id="AMO19042.2"/>
    </source>
</evidence>
<accession>A0AAI8GA50</accession>
<sequence length="63" mass="7715">MKNFIKEDIGFKKANIPWFPPYLVKVKKIDYNKFKRKCRRLKYAHFKDPRKFGGKVLHVDKPY</sequence>
<reference evidence="2" key="1">
    <citation type="submission" date="2016-03" db="EMBL/GenBank/DDBJ databases">
        <title>Flavobacterium columnare strain B185, complete genome.</title>
        <authorList>
            <person name="Sundberg L.-R."/>
            <person name="Papponen P."/>
            <person name="Laanto E."/>
        </authorList>
    </citation>
    <scope>NUCLEOTIDE SEQUENCE [LARGE SCALE GENOMIC DNA]</scope>
    <source>
        <strain evidence="2">B185</strain>
    </source>
</reference>
<gene>
    <name evidence="1" type="ORF">UN65_00545</name>
</gene>
<name>A0AAI8GA50_9FLAO</name>
<protein>
    <submittedName>
        <fullName evidence="1">Uncharacterized protein</fullName>
    </submittedName>
</protein>
<dbReference type="RefSeq" id="WP_138424716.1">
    <property type="nucleotide sequence ID" value="NZ_CP010992.1"/>
</dbReference>
<dbReference type="AlphaFoldDB" id="A0AAI8GA50"/>